<evidence type="ECO:0000256" key="5">
    <source>
        <dbReference type="ARBA" id="ARBA00023125"/>
    </source>
</evidence>
<evidence type="ECO:0000256" key="2">
    <source>
        <dbReference type="ARBA" id="ARBA00022676"/>
    </source>
</evidence>
<name>A0A455T0P1_9CHLR</name>
<accession>A0A455T0P1</accession>
<feature type="domain" description="DarT" evidence="7">
    <location>
        <begin position="6"/>
        <end position="244"/>
    </location>
</feature>
<proteinExistence type="inferred from homology"/>
<comment type="similarity">
    <text evidence="6">Belongs to the DarT ADP-ribosyltransferase family.</text>
</comment>
<keyword evidence="4 6" id="KW-0548">Nucleotidyltransferase</keyword>
<evidence type="ECO:0000256" key="4">
    <source>
        <dbReference type="ARBA" id="ARBA00022695"/>
    </source>
</evidence>
<feature type="active site" evidence="6">
    <location>
        <position position="192"/>
    </location>
</feature>
<keyword evidence="2 6" id="KW-0328">Glycosyltransferase</keyword>
<feature type="binding site" evidence="6">
    <location>
        <begin position="10"/>
        <end position="12"/>
    </location>
    <ligand>
        <name>NAD(+)</name>
        <dbReference type="ChEBI" id="CHEBI:57540"/>
    </ligand>
</feature>
<reference evidence="8" key="1">
    <citation type="submission" date="2018-12" db="EMBL/GenBank/DDBJ databases">
        <title>Novel natural products biosynthetic potential of the class Ktedonobacteria.</title>
        <authorList>
            <person name="Zheng Y."/>
            <person name="Saitou A."/>
            <person name="Wang C.M."/>
            <person name="Toyoda A."/>
            <person name="Minakuchi Y."/>
            <person name="Sekiguchi Y."/>
            <person name="Ueda K."/>
            <person name="Takano H."/>
            <person name="Sakai Y."/>
            <person name="Yokota A."/>
            <person name="Yabe S."/>
        </authorList>
    </citation>
    <scope>NUCLEOTIDE SEQUENCE</scope>
    <source>
        <strain evidence="8">A3-2</strain>
    </source>
</reference>
<evidence type="ECO:0000313" key="8">
    <source>
        <dbReference type="EMBL" id="BBH92762.1"/>
    </source>
</evidence>
<sequence>MNYLEGHIYHMTMRQNLASIITLGGLYSKQWLDSNGYKSLSIANHEVQSLRRRIFIYAYERRWRPLHSYVPFYFARQPPMLYLQYKQRRQNDIVLFEAERRVICERGVLFSDGNAANQQLSAAGCECVYIYPALKVGQRCIRYYDSGKALGSNPHCSEIYASPECLKLLPWEIITRPGQREDEESKRRRHAEVLIPDYFPLERVVRIAVSTPATLLIILKEIRGLLGVTGQQLPPIEYVPELFYPVCDRP</sequence>
<dbReference type="PROSITE" id="PS52018">
    <property type="entry name" value="DART"/>
    <property type="match status" value="1"/>
</dbReference>
<evidence type="ECO:0000256" key="1">
    <source>
        <dbReference type="ARBA" id="ARBA00022649"/>
    </source>
</evidence>
<keyword evidence="5 6" id="KW-0238">DNA-binding</keyword>
<dbReference type="InterPro" id="IPR029494">
    <property type="entry name" value="DarT"/>
</dbReference>
<feature type="binding site" evidence="6">
    <location>
        <position position="51"/>
    </location>
    <ligand>
        <name>NAD(+)</name>
        <dbReference type="ChEBI" id="CHEBI:57540"/>
    </ligand>
</feature>
<dbReference type="Pfam" id="PF14487">
    <property type="entry name" value="DarT"/>
    <property type="match status" value="2"/>
</dbReference>
<evidence type="ECO:0000256" key="3">
    <source>
        <dbReference type="ARBA" id="ARBA00022679"/>
    </source>
</evidence>
<feature type="active site" description="Proton acceptor" evidence="6">
    <location>
        <position position="51"/>
    </location>
</feature>
<organism evidence="8">
    <name type="scientific">Thermogemmatispora argillosa</name>
    <dbReference type="NCBI Taxonomy" id="2045280"/>
    <lineage>
        <taxon>Bacteria</taxon>
        <taxon>Bacillati</taxon>
        <taxon>Chloroflexota</taxon>
        <taxon>Ktedonobacteria</taxon>
        <taxon>Thermogemmatisporales</taxon>
        <taxon>Thermogemmatisporaceae</taxon>
        <taxon>Thermogemmatispora</taxon>
    </lineage>
</organism>
<evidence type="ECO:0000256" key="6">
    <source>
        <dbReference type="PROSITE-ProRule" id="PRU01362"/>
    </source>
</evidence>
<evidence type="ECO:0000259" key="7">
    <source>
        <dbReference type="PROSITE" id="PS52018"/>
    </source>
</evidence>
<dbReference type="GO" id="GO:0016779">
    <property type="term" value="F:nucleotidyltransferase activity"/>
    <property type="evidence" value="ECO:0007669"/>
    <property type="project" value="UniProtKB-UniRule"/>
</dbReference>
<keyword evidence="3 6" id="KW-0808">Transferase</keyword>
<dbReference type="GO" id="GO:0003677">
    <property type="term" value="F:DNA binding"/>
    <property type="evidence" value="ECO:0007669"/>
    <property type="project" value="UniProtKB-UniRule"/>
</dbReference>
<dbReference type="GO" id="GO:0016757">
    <property type="term" value="F:glycosyltransferase activity"/>
    <property type="evidence" value="ECO:0007669"/>
    <property type="project" value="UniProtKB-UniRule"/>
</dbReference>
<comment type="catalytic activity">
    <reaction evidence="6">
        <text>a thymidine in DNA + NAD(+) = an N-(ADP-alpha-D-ribosyl)-thymidine in DNA + nicotinamide + H(+)</text>
        <dbReference type="Rhea" id="RHEA:71651"/>
        <dbReference type="Rhea" id="RHEA-COMP:13556"/>
        <dbReference type="Rhea" id="RHEA-COMP:18051"/>
        <dbReference type="ChEBI" id="CHEBI:15378"/>
        <dbReference type="ChEBI" id="CHEBI:17154"/>
        <dbReference type="ChEBI" id="CHEBI:57540"/>
        <dbReference type="ChEBI" id="CHEBI:137386"/>
        <dbReference type="ChEBI" id="CHEBI:191199"/>
    </reaction>
</comment>
<dbReference type="EMBL" id="AP019377">
    <property type="protein sequence ID" value="BBH92762.1"/>
    <property type="molecule type" value="Genomic_DNA"/>
</dbReference>
<comment type="caution">
    <text evidence="6">Lacks conserved residue(s) required for the propagation of feature annotation.</text>
</comment>
<protein>
    <recommendedName>
        <fullName evidence="7">DarT domain-containing protein</fullName>
    </recommendedName>
</protein>
<gene>
    <name evidence="8" type="ORF">KTA_09610</name>
</gene>
<keyword evidence="1 6" id="KW-1277">Toxin-antitoxin system</keyword>
<dbReference type="AlphaFoldDB" id="A0A455T0P1"/>